<accession>N1UBA5</accession>
<dbReference type="Proteomes" id="UP000012249">
    <property type="component" value="Unassembled WGS sequence"/>
</dbReference>
<gene>
    <name evidence="1" type="ORF">LEP1GSC043_0023</name>
</gene>
<protein>
    <submittedName>
        <fullName evidence="1">Uncharacterized protein</fullName>
    </submittedName>
</protein>
<reference evidence="1 2" key="1">
    <citation type="submission" date="2013-02" db="EMBL/GenBank/DDBJ databases">
        <authorList>
            <person name="Harkins D.M."/>
            <person name="Durkin A.S."/>
            <person name="Brinkac L.M."/>
            <person name="Haft D.H."/>
            <person name="Selengut J.D."/>
            <person name="Sanka R."/>
            <person name="DePew J."/>
            <person name="Purushe J."/>
            <person name="Haake D.A."/>
            <person name="Matsunaga J."/>
            <person name="Vinetz J.M."/>
            <person name="Sutton G.G."/>
            <person name="Nierman W.C."/>
            <person name="Fouts D.E."/>
        </authorList>
    </citation>
    <scope>NUCLEOTIDE SEQUENCE [LARGE SCALE GENOMIC DNA]</scope>
    <source>
        <strain evidence="1 2">Ecochallenge</strain>
    </source>
</reference>
<comment type="caution">
    <text evidence="1">The sequence shown here is derived from an EMBL/GenBank/DDBJ whole genome shotgun (WGS) entry which is preliminary data.</text>
</comment>
<dbReference type="EMBL" id="AHMI02000089">
    <property type="protein sequence ID" value="EMY15471.1"/>
    <property type="molecule type" value="Genomic_DNA"/>
</dbReference>
<evidence type="ECO:0000313" key="1">
    <source>
        <dbReference type="EMBL" id="EMY15471.1"/>
    </source>
</evidence>
<dbReference type="AlphaFoldDB" id="N1UBA5"/>
<evidence type="ECO:0000313" key="2">
    <source>
        <dbReference type="Proteomes" id="UP000012249"/>
    </source>
</evidence>
<sequence>MISNYYFRRLEVRKLKFDVLRNVVKFRFFLLSSGTITSDNKEFFAALLIPIKKSTKNIP</sequence>
<organism evidence="1 2">
    <name type="scientific">Leptospira weilii str. Ecochallenge</name>
    <dbReference type="NCBI Taxonomy" id="1049986"/>
    <lineage>
        <taxon>Bacteria</taxon>
        <taxon>Pseudomonadati</taxon>
        <taxon>Spirochaetota</taxon>
        <taxon>Spirochaetia</taxon>
        <taxon>Leptospirales</taxon>
        <taxon>Leptospiraceae</taxon>
        <taxon>Leptospira</taxon>
    </lineage>
</organism>
<proteinExistence type="predicted"/>
<name>N1UBA5_9LEPT</name>